<evidence type="ECO:0000256" key="5">
    <source>
        <dbReference type="ARBA" id="ARBA00022840"/>
    </source>
</evidence>
<dbReference type="AlphaFoldDB" id="A0A074M2K2"/>
<dbReference type="STRING" id="1044.EH31_16910"/>
<comment type="pathway">
    <text evidence="1">Amino-acid biosynthesis; L-asparagine biosynthesis; L-asparagine from L-aspartate (L-Gln route): step 1/1.</text>
</comment>
<evidence type="ECO:0000256" key="3">
    <source>
        <dbReference type="ARBA" id="ARBA00012737"/>
    </source>
</evidence>
<protein>
    <recommendedName>
        <fullName evidence="3">asparagine synthase (glutamine-hydrolyzing)</fullName>
        <ecNumber evidence="3">6.3.5.4</ecNumber>
    </recommendedName>
</protein>
<comment type="catalytic activity">
    <reaction evidence="7">
        <text>L-aspartate + L-glutamine + ATP + H2O = L-asparagine + L-glutamate + AMP + diphosphate + H(+)</text>
        <dbReference type="Rhea" id="RHEA:12228"/>
        <dbReference type="ChEBI" id="CHEBI:15377"/>
        <dbReference type="ChEBI" id="CHEBI:15378"/>
        <dbReference type="ChEBI" id="CHEBI:29985"/>
        <dbReference type="ChEBI" id="CHEBI:29991"/>
        <dbReference type="ChEBI" id="CHEBI:30616"/>
        <dbReference type="ChEBI" id="CHEBI:33019"/>
        <dbReference type="ChEBI" id="CHEBI:58048"/>
        <dbReference type="ChEBI" id="CHEBI:58359"/>
        <dbReference type="ChEBI" id="CHEBI:456215"/>
        <dbReference type="EC" id="6.3.5.4"/>
    </reaction>
</comment>
<evidence type="ECO:0000313" key="10">
    <source>
        <dbReference type="EMBL" id="KEO88636.1"/>
    </source>
</evidence>
<dbReference type="GO" id="GO:0005524">
    <property type="term" value="F:ATP binding"/>
    <property type="evidence" value="ECO:0007669"/>
    <property type="project" value="UniProtKB-KW"/>
</dbReference>
<evidence type="ECO:0000256" key="1">
    <source>
        <dbReference type="ARBA" id="ARBA00005187"/>
    </source>
</evidence>
<dbReference type="GO" id="GO:0006529">
    <property type="term" value="P:asparagine biosynthetic process"/>
    <property type="evidence" value="ECO:0007669"/>
    <property type="project" value="InterPro"/>
</dbReference>
<dbReference type="PANTHER" id="PTHR43284:SF1">
    <property type="entry name" value="ASPARAGINE SYNTHETASE"/>
    <property type="match status" value="1"/>
</dbReference>
<dbReference type="InterPro" id="IPR051786">
    <property type="entry name" value="ASN_synthetase/amidase"/>
</dbReference>
<evidence type="ECO:0000256" key="7">
    <source>
        <dbReference type="ARBA" id="ARBA00048741"/>
    </source>
</evidence>
<dbReference type="GO" id="GO:0004066">
    <property type="term" value="F:asparagine synthase (glutamine-hydrolyzing) activity"/>
    <property type="evidence" value="ECO:0007669"/>
    <property type="project" value="UniProtKB-EC"/>
</dbReference>
<evidence type="ECO:0000256" key="6">
    <source>
        <dbReference type="ARBA" id="ARBA00022962"/>
    </source>
</evidence>
<dbReference type="EC" id="6.3.5.4" evidence="3"/>
<feature type="binding site" evidence="8">
    <location>
        <position position="98"/>
    </location>
    <ligand>
        <name>L-glutamine</name>
        <dbReference type="ChEBI" id="CHEBI:58359"/>
    </ligand>
</feature>
<keyword evidence="5 8" id="KW-0067">ATP-binding</keyword>
<feature type="domain" description="Glutamine amidotransferase type-2" evidence="9">
    <location>
        <begin position="5"/>
        <end position="211"/>
    </location>
</feature>
<evidence type="ECO:0000256" key="4">
    <source>
        <dbReference type="ARBA" id="ARBA00022741"/>
    </source>
</evidence>
<dbReference type="InterPro" id="IPR014729">
    <property type="entry name" value="Rossmann-like_a/b/a_fold"/>
</dbReference>
<keyword evidence="6" id="KW-0315">Glutamine amidotransferase</keyword>
<evidence type="ECO:0000256" key="8">
    <source>
        <dbReference type="PIRSR" id="PIRSR001589-2"/>
    </source>
</evidence>
<dbReference type="OrthoDB" id="9763290at2"/>
<dbReference type="Gene3D" id="3.40.50.620">
    <property type="entry name" value="HUPs"/>
    <property type="match status" value="1"/>
</dbReference>
<dbReference type="InterPro" id="IPR001962">
    <property type="entry name" value="Asn_synthase"/>
</dbReference>
<keyword evidence="4 8" id="KW-0547">Nucleotide-binding</keyword>
<proteinExistence type="inferred from homology"/>
<comment type="similarity">
    <text evidence="2">Belongs to the asparagine synthetase family.</text>
</comment>
<dbReference type="PROSITE" id="PS51278">
    <property type="entry name" value="GATASE_TYPE_2"/>
    <property type="match status" value="1"/>
</dbReference>
<comment type="caution">
    <text evidence="10">The sequence shown here is derived from an EMBL/GenBank/DDBJ whole genome shotgun (WGS) entry which is preliminary data.</text>
</comment>
<dbReference type="PIRSF" id="PIRSF001589">
    <property type="entry name" value="Asn_synthetase_glu-h"/>
    <property type="match status" value="1"/>
</dbReference>
<dbReference type="SUPFAM" id="SSF56235">
    <property type="entry name" value="N-terminal nucleophile aminohydrolases (Ntn hydrolases)"/>
    <property type="match status" value="1"/>
</dbReference>
<gene>
    <name evidence="10" type="ORF">EH31_16910</name>
</gene>
<accession>A0A074M2K2</accession>
<dbReference type="EMBL" id="JMIW01000009">
    <property type="protein sequence ID" value="KEO88636.1"/>
    <property type="molecule type" value="Genomic_DNA"/>
</dbReference>
<dbReference type="eggNOG" id="COG0367">
    <property type="taxonomic scope" value="Bacteria"/>
</dbReference>
<dbReference type="PANTHER" id="PTHR43284">
    <property type="entry name" value="ASPARAGINE SYNTHETASE (GLUTAMINE-HYDROLYZING)"/>
    <property type="match status" value="1"/>
</dbReference>
<dbReference type="RefSeq" id="WP_034962195.1">
    <property type="nucleotide sequence ID" value="NZ_JMIW01000009.1"/>
</dbReference>
<reference evidence="10 11" key="1">
    <citation type="submission" date="2014-04" db="EMBL/GenBank/DDBJ databases">
        <title>A comprehensive comparison of genomes of Erythrobacter spp. strains.</title>
        <authorList>
            <person name="Zheng Q."/>
        </authorList>
    </citation>
    <scope>NUCLEOTIDE SEQUENCE [LARGE SCALE GENOMIC DNA]</scope>
    <source>
        <strain evidence="10 11">DSM 6997</strain>
    </source>
</reference>
<dbReference type="InterPro" id="IPR017932">
    <property type="entry name" value="GATase_2_dom"/>
</dbReference>
<sequence>MSVICAIYSAEGVPSNDVQTMLSSLREYPHDAEGNWVSGNLALAACTLHTTSESCAQPQPATTQNGKIACAFDGYLINHEELACDLEARGASLRNRSDAEVALRAYEIWGDDCAQRLQGEFALIIADQRRGRLFATRDHLGFVPLYYLQEDGRLIISSDFRTIAALKPAALEPNLRYLAQTLTNRWYLREETPWKQIKRLKRAHFMSFDGRVLREEKYWSPPTDVTIRYNSDAEYAEHYKEVLFDCVRRSSRAHHKVGVAVSGGLDSSAIFSVADDLIKRGQWLAPEMQGYSLAAPDGSNAYELPYARAAAAHLGRELRELPLFDPDIDYYSEDAHWHCDIPSPSNGAMMLTMEQQVVGDGSRVMLNGIGGDEWLQGHAHSYLEFLDDKDLAGFWRMLNTEASDQGFFSALKQCSRQTAVWLAPNGFREAVRRKMRAKRRQDDVALRWLAPELREALKEAEEEFEASLPANPIEWSKVNLATTPRGDLTHSMMRRQRNKIGLESRHPMLYRSFIEFSLATPAHIKRRGAVTKVIHRQAMASYLPEKVLNRTTKANFTNTKIDHQFAQYVRAHASQVLQELCDSQGLPQILDIDFRGPEGDYWAWEIWGLYASAAFLYQANHTG</sequence>
<dbReference type="CDD" id="cd00712">
    <property type="entry name" value="AsnB"/>
    <property type="match status" value="1"/>
</dbReference>
<dbReference type="Pfam" id="PF00733">
    <property type="entry name" value="Asn_synthase"/>
    <property type="match status" value="1"/>
</dbReference>
<evidence type="ECO:0000259" key="9">
    <source>
        <dbReference type="PROSITE" id="PS51278"/>
    </source>
</evidence>
<keyword evidence="11" id="KW-1185">Reference proteome</keyword>
<dbReference type="Pfam" id="PF13537">
    <property type="entry name" value="GATase_7"/>
    <property type="match status" value="1"/>
</dbReference>
<dbReference type="Gene3D" id="3.60.20.10">
    <property type="entry name" value="Glutamine Phosphoribosylpyrophosphate, subunit 1, domain 1"/>
    <property type="match status" value="1"/>
</dbReference>
<name>A0A074M2K2_ERYLO</name>
<evidence type="ECO:0000256" key="2">
    <source>
        <dbReference type="ARBA" id="ARBA00005752"/>
    </source>
</evidence>
<evidence type="ECO:0000313" key="11">
    <source>
        <dbReference type="Proteomes" id="UP000027647"/>
    </source>
</evidence>
<dbReference type="Proteomes" id="UP000027647">
    <property type="component" value="Unassembled WGS sequence"/>
</dbReference>
<dbReference type="CDD" id="cd01991">
    <property type="entry name" value="Asn_synthase_B_C"/>
    <property type="match status" value="1"/>
</dbReference>
<dbReference type="InterPro" id="IPR033738">
    <property type="entry name" value="AsnB_N"/>
</dbReference>
<organism evidence="10 11">
    <name type="scientific">Erythrobacter longus</name>
    <dbReference type="NCBI Taxonomy" id="1044"/>
    <lineage>
        <taxon>Bacteria</taxon>
        <taxon>Pseudomonadati</taxon>
        <taxon>Pseudomonadota</taxon>
        <taxon>Alphaproteobacteria</taxon>
        <taxon>Sphingomonadales</taxon>
        <taxon>Erythrobacteraceae</taxon>
        <taxon>Erythrobacter/Porphyrobacter group</taxon>
        <taxon>Erythrobacter</taxon>
    </lineage>
</organism>
<dbReference type="InterPro" id="IPR006426">
    <property type="entry name" value="Asn_synth_AEB"/>
</dbReference>
<dbReference type="InterPro" id="IPR029055">
    <property type="entry name" value="Ntn_hydrolases_N"/>
</dbReference>
<dbReference type="SUPFAM" id="SSF52402">
    <property type="entry name" value="Adenine nucleotide alpha hydrolases-like"/>
    <property type="match status" value="1"/>
</dbReference>